<dbReference type="SUPFAM" id="SSF47473">
    <property type="entry name" value="EF-hand"/>
    <property type="match status" value="1"/>
</dbReference>
<reference evidence="2" key="1">
    <citation type="submission" date="2022-11" db="EMBL/GenBank/DDBJ databases">
        <title>Centuries of genome instability and evolution in soft-shell clam transmissible cancer (bioRxiv).</title>
        <authorList>
            <person name="Hart S.F.M."/>
            <person name="Yonemitsu M.A."/>
            <person name="Giersch R.M."/>
            <person name="Beal B.F."/>
            <person name="Arriagada G."/>
            <person name="Davis B.W."/>
            <person name="Ostrander E.A."/>
            <person name="Goff S.P."/>
            <person name="Metzger M.J."/>
        </authorList>
    </citation>
    <scope>NUCLEOTIDE SEQUENCE</scope>
    <source>
        <strain evidence="2">MELC-2E11</strain>
        <tissue evidence="2">Siphon/mantle</tissue>
    </source>
</reference>
<dbReference type="EMBL" id="CP111016">
    <property type="protein sequence ID" value="WAR05953.1"/>
    <property type="molecule type" value="Genomic_DNA"/>
</dbReference>
<feature type="domain" description="EF-hand" evidence="1">
    <location>
        <begin position="61"/>
        <end position="96"/>
    </location>
</feature>
<dbReference type="SMART" id="SM00054">
    <property type="entry name" value="EFh"/>
    <property type="match status" value="1"/>
</dbReference>
<dbReference type="InterPro" id="IPR011992">
    <property type="entry name" value="EF-hand-dom_pair"/>
</dbReference>
<proteinExistence type="predicted"/>
<dbReference type="EMBL" id="CP111016">
    <property type="protein sequence ID" value="WAR05954.1"/>
    <property type="molecule type" value="Genomic_DNA"/>
</dbReference>
<accession>A0ABY7E7I7</accession>
<evidence type="ECO:0000259" key="1">
    <source>
        <dbReference type="PROSITE" id="PS50222"/>
    </source>
</evidence>
<evidence type="ECO:0000313" key="2">
    <source>
        <dbReference type="EMBL" id="WAR05953.1"/>
    </source>
</evidence>
<evidence type="ECO:0000313" key="3">
    <source>
        <dbReference type="EMBL" id="WAR05954.1"/>
    </source>
</evidence>
<organism evidence="2 4">
    <name type="scientific">Mya arenaria</name>
    <name type="common">Soft-shell clam</name>
    <dbReference type="NCBI Taxonomy" id="6604"/>
    <lineage>
        <taxon>Eukaryota</taxon>
        <taxon>Metazoa</taxon>
        <taxon>Spiralia</taxon>
        <taxon>Lophotrochozoa</taxon>
        <taxon>Mollusca</taxon>
        <taxon>Bivalvia</taxon>
        <taxon>Autobranchia</taxon>
        <taxon>Heteroconchia</taxon>
        <taxon>Euheterodonta</taxon>
        <taxon>Imparidentia</taxon>
        <taxon>Neoheterodontei</taxon>
        <taxon>Myida</taxon>
        <taxon>Myoidea</taxon>
        <taxon>Myidae</taxon>
        <taxon>Mya</taxon>
    </lineage>
</organism>
<dbReference type="InterPro" id="IPR002048">
    <property type="entry name" value="EF_hand_dom"/>
</dbReference>
<protein>
    <recommendedName>
        <fullName evidence="1">EF-hand domain-containing protein</fullName>
    </recommendedName>
</protein>
<dbReference type="Proteomes" id="UP001164746">
    <property type="component" value="Chromosome 5"/>
</dbReference>
<dbReference type="Gene3D" id="1.10.238.10">
    <property type="entry name" value="EF-hand"/>
    <property type="match status" value="1"/>
</dbReference>
<sequence>MAMRRGKVPPEVMAVFEKYMKNNVRNLKKDQAMTLFSNEFGLDEEQSEIMFHTFDKDMNGIICQEVIAKFKEIDADGSGKLDADEAKEGLKSLKTATGRNLEEKEIEFFLKSAVGEDGLIDLGAFTNLLYTLKLYKAPAPKK</sequence>
<gene>
    <name evidence="2" type="ORF">MAR_021322</name>
    <name evidence="3" type="ORF">MAR_021323</name>
</gene>
<dbReference type="PROSITE" id="PS50222">
    <property type="entry name" value="EF_HAND_2"/>
    <property type="match status" value="1"/>
</dbReference>
<evidence type="ECO:0000313" key="4">
    <source>
        <dbReference type="Proteomes" id="UP001164746"/>
    </source>
</evidence>
<keyword evidence="4" id="KW-1185">Reference proteome</keyword>
<dbReference type="Pfam" id="PF13202">
    <property type="entry name" value="EF-hand_5"/>
    <property type="match status" value="1"/>
</dbReference>
<name>A0ABY7E7I7_MYAAR</name>